<name>A0A0H5QS29_9EUKA</name>
<evidence type="ECO:0000313" key="1">
    <source>
        <dbReference type="EMBL" id="CRZ04366.1"/>
    </source>
</evidence>
<organism evidence="1">
    <name type="scientific">Spongospora subterranea</name>
    <dbReference type="NCBI Taxonomy" id="70186"/>
    <lineage>
        <taxon>Eukaryota</taxon>
        <taxon>Sar</taxon>
        <taxon>Rhizaria</taxon>
        <taxon>Endomyxa</taxon>
        <taxon>Phytomyxea</taxon>
        <taxon>Plasmodiophorida</taxon>
        <taxon>Plasmodiophoridae</taxon>
        <taxon>Spongospora</taxon>
    </lineage>
</organism>
<reference evidence="1" key="1">
    <citation type="submission" date="2015-04" db="EMBL/GenBank/DDBJ databases">
        <title>The genome sequence of the plant pathogenic Rhizarian Plasmodiophora brassicae reveals insights in its biotrophic life cycle and the origin of chitin synthesis.</title>
        <authorList>
            <person name="Schwelm A."/>
            <person name="Fogelqvist J."/>
            <person name="Knaust A."/>
            <person name="Julke S."/>
            <person name="Lilja T."/>
            <person name="Dhandapani V."/>
            <person name="Bonilla-Rosso G."/>
            <person name="Karlsson M."/>
            <person name="Shevchenko A."/>
            <person name="Choi S.R."/>
            <person name="Kim H.G."/>
            <person name="Park J.Y."/>
            <person name="Lim Y.P."/>
            <person name="Ludwig-Muller J."/>
            <person name="Dixelius C."/>
        </authorList>
    </citation>
    <scope>NUCLEOTIDE SEQUENCE</scope>
    <source>
        <tissue evidence="1">Potato root galls</tissue>
    </source>
</reference>
<dbReference type="EMBL" id="HACM01003924">
    <property type="protein sequence ID" value="CRZ04366.1"/>
    <property type="molecule type" value="Transcribed_RNA"/>
</dbReference>
<feature type="non-terminal residue" evidence="1">
    <location>
        <position position="143"/>
    </location>
</feature>
<proteinExistence type="predicted"/>
<protein>
    <submittedName>
        <fullName evidence="1">Uncharacterized protein</fullName>
    </submittedName>
</protein>
<accession>A0A0H5QS29</accession>
<feature type="non-terminal residue" evidence="1">
    <location>
        <position position="1"/>
    </location>
</feature>
<sequence length="143" mass="16511">VGTVRIGGSIMKKMAIGQNTSQLQAQLRTVLINSTAPVNVTCRQVIPMQCSTRQRVVRTRSHQTLLFPSPSVGKLDDIRHRQLDHEREVKDDEEYYSNFERIHSVPKKLQFGPQRTMANLRQHPRVLSAMQYHWWLACDDCQA</sequence>
<dbReference type="AlphaFoldDB" id="A0A0H5QS29"/>